<reference evidence="10 11" key="2">
    <citation type="submission" date="2024-02" db="EMBL/GenBank/DDBJ databases">
        <title>The Genome Sequence of Enterococcus sp. DIV0159.</title>
        <authorList>
            <person name="Earl A."/>
            <person name="Manson A."/>
            <person name="Gilmore M."/>
            <person name="Sanders J."/>
            <person name="Shea T."/>
            <person name="Howe W."/>
            <person name="Livny J."/>
            <person name="Cuomo C."/>
            <person name="Neafsey D."/>
            <person name="Birren B."/>
        </authorList>
    </citation>
    <scope>NUCLEOTIDE SEQUENCE [LARGE SCALE GENOMIC DNA]</scope>
    <source>
        <strain evidence="10 11">665A</strain>
    </source>
</reference>
<dbReference type="InterPro" id="IPR012839">
    <property type="entry name" value="Organic_radical_activase"/>
</dbReference>
<dbReference type="NCBIfam" id="TIGR02494">
    <property type="entry name" value="PFLE_PFLC"/>
    <property type="match status" value="1"/>
</dbReference>
<dbReference type="Proteomes" id="UP000664357">
    <property type="component" value="Unassembled WGS sequence"/>
</dbReference>
<evidence type="ECO:0000313" key="11">
    <source>
        <dbReference type="Proteomes" id="UP000664357"/>
    </source>
</evidence>
<dbReference type="GO" id="GO:0016829">
    <property type="term" value="F:lyase activity"/>
    <property type="evidence" value="ECO:0007669"/>
    <property type="project" value="UniProtKB-KW"/>
</dbReference>
<organism evidence="10 11">
    <name type="scientific">Candidatus Enterococcus ferrettii</name>
    <dbReference type="NCBI Taxonomy" id="2815324"/>
    <lineage>
        <taxon>Bacteria</taxon>
        <taxon>Bacillati</taxon>
        <taxon>Bacillota</taxon>
        <taxon>Bacilli</taxon>
        <taxon>Lactobacillales</taxon>
        <taxon>Enterococcaceae</taxon>
        <taxon>Enterococcus</taxon>
    </lineage>
</organism>
<dbReference type="InterPro" id="IPR034457">
    <property type="entry name" value="Organic_radical-activating"/>
</dbReference>
<dbReference type="InterPro" id="IPR013785">
    <property type="entry name" value="Aldolase_TIM"/>
</dbReference>
<keyword evidence="10" id="KW-0456">Lyase</keyword>
<evidence type="ECO:0000256" key="4">
    <source>
        <dbReference type="ARBA" id="ARBA00022691"/>
    </source>
</evidence>
<feature type="domain" description="Radical SAM core" evidence="9">
    <location>
        <begin position="26"/>
        <end position="268"/>
    </location>
</feature>
<evidence type="ECO:0000256" key="8">
    <source>
        <dbReference type="ARBA" id="ARBA00023014"/>
    </source>
</evidence>
<gene>
    <name evidence="10" type="ORF">JZO67_004180</name>
</gene>
<name>A0ABV0EX47_9ENTE</name>
<protein>
    <submittedName>
        <fullName evidence="10">Pyruvate formate lyase activating enzyme</fullName>
    </submittedName>
</protein>
<dbReference type="Gene3D" id="3.20.20.70">
    <property type="entry name" value="Aldolase class I"/>
    <property type="match status" value="1"/>
</dbReference>
<dbReference type="InterPro" id="IPR058240">
    <property type="entry name" value="rSAM_sf"/>
</dbReference>
<comment type="caution">
    <text evidence="10">The sequence shown here is derived from an EMBL/GenBank/DDBJ whole genome shotgun (WGS) entry which is preliminary data.</text>
</comment>
<dbReference type="PROSITE" id="PS01087">
    <property type="entry name" value="RADICAL_ACTIVATING"/>
    <property type="match status" value="1"/>
</dbReference>
<evidence type="ECO:0000256" key="7">
    <source>
        <dbReference type="ARBA" id="ARBA00023004"/>
    </source>
</evidence>
<dbReference type="InterPro" id="IPR007197">
    <property type="entry name" value="rSAM"/>
</dbReference>
<evidence type="ECO:0000256" key="3">
    <source>
        <dbReference type="ARBA" id="ARBA00022485"/>
    </source>
</evidence>
<sequence length="268" mass="31047">MNLNKKGAFAMMDQACIFNIQKFSIHDGPGIRTVVFFKGCPLRCYWCSNPESQAGDPENMWDTQKKDYATVGEYKSMDEIIDEVMKDEPFYEESDGGVTLSGGEVLYQAEFATELLRKLKEKGIHTASETTGFARQEVFEKYIQQVDLLYFDVKHHDELQHKKGTKVSLAPILKNLAFALEHHTNLIVRIPVIPDFNDGRENAEAFAQLFDQLGIQKVELLPFHQFGEKKYAFLDREYKMQDIPQLHTEELNYFKEIFEQHHIACQIH</sequence>
<dbReference type="SUPFAM" id="SSF102114">
    <property type="entry name" value="Radical SAM enzymes"/>
    <property type="match status" value="1"/>
</dbReference>
<proteinExistence type="inferred from homology"/>
<keyword evidence="5" id="KW-0479">Metal-binding</keyword>
<keyword evidence="4" id="KW-0949">S-adenosyl-L-methionine</keyword>
<evidence type="ECO:0000256" key="6">
    <source>
        <dbReference type="ARBA" id="ARBA00023002"/>
    </source>
</evidence>
<reference evidence="10 11" key="1">
    <citation type="submission" date="2021-03" db="EMBL/GenBank/DDBJ databases">
        <authorList>
            <person name="Gilmore M.S."/>
            <person name="Schwartzman J."/>
            <person name="Van Tyne D."/>
            <person name="Martin M."/>
            <person name="Earl A.M."/>
            <person name="Manson A.L."/>
            <person name="Straub T."/>
            <person name="Salamzade R."/>
            <person name="Saavedra J."/>
            <person name="Lebreton F."/>
            <person name="Prichula J."/>
            <person name="Schaufler K."/>
            <person name="Gaca A."/>
            <person name="Sgardioli B."/>
            <person name="Wagenaar J."/>
            <person name="Strong T."/>
        </authorList>
    </citation>
    <scope>NUCLEOTIDE SEQUENCE [LARGE SCALE GENOMIC DNA]</scope>
    <source>
        <strain evidence="10 11">665A</strain>
    </source>
</reference>
<dbReference type="EMBL" id="JAFREL020000004">
    <property type="protein sequence ID" value="MEO1772198.1"/>
    <property type="molecule type" value="Genomic_DNA"/>
</dbReference>
<dbReference type="PROSITE" id="PS51918">
    <property type="entry name" value="RADICAL_SAM"/>
    <property type="match status" value="1"/>
</dbReference>
<comment type="similarity">
    <text evidence="2">Belongs to the organic radical-activating enzymes family.</text>
</comment>
<evidence type="ECO:0000259" key="9">
    <source>
        <dbReference type="PROSITE" id="PS51918"/>
    </source>
</evidence>
<dbReference type="Pfam" id="PF04055">
    <property type="entry name" value="Radical_SAM"/>
    <property type="match status" value="1"/>
</dbReference>
<comment type="cofactor">
    <cofactor evidence="1">
        <name>[4Fe-4S] cluster</name>
        <dbReference type="ChEBI" id="CHEBI:49883"/>
    </cofactor>
</comment>
<keyword evidence="11" id="KW-1185">Reference proteome</keyword>
<keyword evidence="10" id="KW-0670">Pyruvate</keyword>
<dbReference type="CDD" id="cd01335">
    <property type="entry name" value="Radical_SAM"/>
    <property type="match status" value="1"/>
</dbReference>
<accession>A0ABV0EX47</accession>
<evidence type="ECO:0000256" key="5">
    <source>
        <dbReference type="ARBA" id="ARBA00022723"/>
    </source>
</evidence>
<dbReference type="SFLD" id="SFLDS00029">
    <property type="entry name" value="Radical_SAM"/>
    <property type="match status" value="1"/>
</dbReference>
<keyword evidence="8" id="KW-0411">Iron-sulfur</keyword>
<evidence type="ECO:0000313" key="10">
    <source>
        <dbReference type="EMBL" id="MEO1772198.1"/>
    </source>
</evidence>
<dbReference type="PIRSF" id="PIRSF000371">
    <property type="entry name" value="PFL_act_enz"/>
    <property type="match status" value="1"/>
</dbReference>
<dbReference type="PANTHER" id="PTHR30352:SF4">
    <property type="entry name" value="PYRUVATE FORMATE-LYASE 2-ACTIVATING ENZYME"/>
    <property type="match status" value="1"/>
</dbReference>
<evidence type="ECO:0000256" key="1">
    <source>
        <dbReference type="ARBA" id="ARBA00001966"/>
    </source>
</evidence>
<keyword evidence="6" id="KW-0560">Oxidoreductase</keyword>
<evidence type="ECO:0000256" key="2">
    <source>
        <dbReference type="ARBA" id="ARBA00009777"/>
    </source>
</evidence>
<keyword evidence="7" id="KW-0408">Iron</keyword>
<keyword evidence="3" id="KW-0004">4Fe-4S</keyword>
<dbReference type="PANTHER" id="PTHR30352">
    <property type="entry name" value="PYRUVATE FORMATE-LYASE-ACTIVATING ENZYME"/>
    <property type="match status" value="1"/>
</dbReference>
<dbReference type="SFLD" id="SFLDG01066">
    <property type="entry name" value="organic_radical-activating_enz"/>
    <property type="match status" value="1"/>
</dbReference>
<dbReference type="InterPro" id="IPR001989">
    <property type="entry name" value="Radical_activat_CS"/>
</dbReference>